<feature type="repeat" description="TPR" evidence="2">
    <location>
        <begin position="570"/>
        <end position="603"/>
    </location>
</feature>
<dbReference type="InterPro" id="IPR051829">
    <property type="entry name" value="Multiheme_Cytochr_ET"/>
</dbReference>
<dbReference type="Gene3D" id="1.10.1130.10">
    <property type="entry name" value="Flavocytochrome C3, Chain A"/>
    <property type="match status" value="2"/>
</dbReference>
<reference evidence="5 6" key="1">
    <citation type="submission" date="2022-01" db="EMBL/GenBank/DDBJ databases">
        <title>Whole genome-based taxonomy of the Shewanellaceae.</title>
        <authorList>
            <person name="Martin-Rodriguez A.J."/>
        </authorList>
    </citation>
    <scope>NUCLEOTIDE SEQUENCE [LARGE SCALE GENOMIC DNA]</scope>
    <source>
        <strain evidence="5 6">DSM 24955</strain>
    </source>
</reference>
<sequence length="744" mass="84486">MKFNQLVVFIRLVIIFVIHQTHSVAADYVGAEQCVDCHQQQYSDWQASHHDMSMRHAGDDSVLGDFDNQTLQENNQSHRFYRKNSQYWVNTKGPDGKSHDYEISYTFGYEPLQQYMVKFPDGRVQLIPLAWDSRDKSQGGQRWFNLYPDMDVHDEFFWTNNGQNWNYMCADCHSTNIDKNYDSKTNTYNTTWSEINVGCEACHGPASEHIIWAQTPNNTNPLIGFDRNLKPKVGSWEFTKGQKILQPKQLTDSEQLDTCAQCHSRRAQLNNSHDPIKGDFFDKYNLNAITPSLYYPDGQIYEEVFVMGSFKQSKMHAAGVVCSDCHNPHSTKLKAPIESICFQCHLPSEYTSAKHSQHQDGTEAAQCVTCHMPKTIYMEVDPRADHSFQIPRPDISKKIGTPNVCTSCHNEKSNQWAVNALEKQFPDSSYQNSDSFSLAFAQASAGVQTSGDKLSYIAQNHLESNIIRASALSRMDRFPSQNTMVAVMRGIKHKDPQMRLGALTGSAPYPFNDRWQIVSPLLSDPVYAVRTETASTLVSEWQNMNDDQRALLTPALNEYIEIQQFNSDRGFGLMNLGNIHNAKGNIRQAEKLYLKAIEIEPIFATSYANLADLYRQRGDDKKSLETLKKGIANQPKAALLRYSAGLNLYRQQQLTGAIDYLEQATEIEATNPQYWYVLGLAQEKVSVTQAMKSLTKAYEVGGNPQHLYALCEFKIRHRDPTTQACINQLAKIVPPQVVQQLIGQ</sequence>
<dbReference type="EMBL" id="JAKIKU010000009">
    <property type="protein sequence ID" value="MCL1046824.1"/>
    <property type="molecule type" value="Genomic_DNA"/>
</dbReference>
<evidence type="ECO:0000313" key="5">
    <source>
        <dbReference type="EMBL" id="MCL1046824.1"/>
    </source>
</evidence>
<feature type="domain" description="Doubled CXXCH motif" evidence="3">
    <location>
        <begin position="321"/>
        <end position="345"/>
    </location>
</feature>
<feature type="domain" description="Cytochrome c-552/4" evidence="4">
    <location>
        <begin position="33"/>
        <end position="58"/>
    </location>
</feature>
<dbReference type="PANTHER" id="PTHR35038">
    <property type="entry name" value="DISSIMILATORY SULFITE REDUCTASE SIRA"/>
    <property type="match status" value="1"/>
</dbReference>
<dbReference type="PANTHER" id="PTHR35038:SF8">
    <property type="entry name" value="C-TYPE POLYHEME CYTOCHROME OMCC"/>
    <property type="match status" value="1"/>
</dbReference>
<dbReference type="Pfam" id="PF13435">
    <property type="entry name" value="Cytochrome_C554"/>
    <property type="match status" value="2"/>
</dbReference>
<dbReference type="PROSITE" id="PS50005">
    <property type="entry name" value="TPR"/>
    <property type="match status" value="2"/>
</dbReference>
<feature type="repeat" description="TPR" evidence="2">
    <location>
        <begin position="604"/>
        <end position="637"/>
    </location>
</feature>
<dbReference type="Gene3D" id="1.25.40.10">
    <property type="entry name" value="Tetratricopeptide repeat domain"/>
    <property type="match status" value="1"/>
</dbReference>
<keyword evidence="6" id="KW-1185">Reference proteome</keyword>
<evidence type="ECO:0000259" key="4">
    <source>
        <dbReference type="Pfam" id="PF13435"/>
    </source>
</evidence>
<dbReference type="InterPro" id="IPR019734">
    <property type="entry name" value="TPR_rpt"/>
</dbReference>
<keyword evidence="1" id="KW-0732">Signal</keyword>
<dbReference type="SUPFAM" id="SSF48695">
    <property type="entry name" value="Multiheme cytochromes"/>
    <property type="match status" value="1"/>
</dbReference>
<keyword evidence="2" id="KW-0802">TPR repeat</keyword>
<comment type="caution">
    <text evidence="5">The sequence shown here is derived from an EMBL/GenBank/DDBJ whole genome shotgun (WGS) entry which is preliminary data.</text>
</comment>
<organism evidence="5 6">
    <name type="scientific">Shewanella electrodiphila</name>
    <dbReference type="NCBI Taxonomy" id="934143"/>
    <lineage>
        <taxon>Bacteria</taxon>
        <taxon>Pseudomonadati</taxon>
        <taxon>Pseudomonadota</taxon>
        <taxon>Gammaproteobacteria</taxon>
        <taxon>Alteromonadales</taxon>
        <taxon>Shewanellaceae</taxon>
        <taxon>Shewanella</taxon>
    </lineage>
</organism>
<accession>A0ABT0KT33</accession>
<evidence type="ECO:0000256" key="1">
    <source>
        <dbReference type="ARBA" id="ARBA00022729"/>
    </source>
</evidence>
<dbReference type="SMART" id="SM00028">
    <property type="entry name" value="TPR"/>
    <property type="match status" value="3"/>
</dbReference>
<dbReference type="RefSeq" id="WP_248956377.1">
    <property type="nucleotide sequence ID" value="NZ_JAKIKU010000009.1"/>
</dbReference>
<dbReference type="InterPro" id="IPR023155">
    <property type="entry name" value="Cyt_c-552/4"/>
</dbReference>
<dbReference type="InterPro" id="IPR010177">
    <property type="entry name" value="Paired_CXXCH_1"/>
</dbReference>
<dbReference type="SUPFAM" id="SSF48452">
    <property type="entry name" value="TPR-like"/>
    <property type="match status" value="1"/>
</dbReference>
<gene>
    <name evidence="5" type="ORF">L2737_16055</name>
</gene>
<dbReference type="Proteomes" id="UP001202134">
    <property type="component" value="Unassembled WGS sequence"/>
</dbReference>
<evidence type="ECO:0000259" key="3">
    <source>
        <dbReference type="Pfam" id="PF09699"/>
    </source>
</evidence>
<dbReference type="Pfam" id="PF09699">
    <property type="entry name" value="Paired_CXXCH_1"/>
    <property type="match status" value="1"/>
</dbReference>
<feature type="domain" description="Cytochrome c-552/4" evidence="4">
    <location>
        <begin position="165"/>
        <end position="204"/>
    </location>
</feature>
<dbReference type="Pfam" id="PF13431">
    <property type="entry name" value="TPR_17"/>
    <property type="match status" value="1"/>
</dbReference>
<evidence type="ECO:0000313" key="6">
    <source>
        <dbReference type="Proteomes" id="UP001202134"/>
    </source>
</evidence>
<evidence type="ECO:0000256" key="2">
    <source>
        <dbReference type="PROSITE-ProRule" id="PRU00339"/>
    </source>
</evidence>
<dbReference type="InterPro" id="IPR036280">
    <property type="entry name" value="Multihaem_cyt_sf"/>
</dbReference>
<name>A0ABT0KT33_9GAMM</name>
<proteinExistence type="predicted"/>
<protein>
    <submittedName>
        <fullName evidence="5">Tetratricopeptide repeat protein</fullName>
    </submittedName>
</protein>
<dbReference type="InterPro" id="IPR011990">
    <property type="entry name" value="TPR-like_helical_dom_sf"/>
</dbReference>